<dbReference type="InterPro" id="IPR024927">
    <property type="entry name" value="Acid_PPase"/>
</dbReference>
<accession>E3LMX4</accession>
<dbReference type="Gene3D" id="3.60.21.10">
    <property type="match status" value="1"/>
</dbReference>
<dbReference type="OrthoDB" id="411211at2759"/>
<sequence>MNLELAIRIFIVGKETRMVSGTAPSFLIVLIPKRSFQGSAFAAAVCYRRISNLNIFSMEMLLLDGRTEKRPNSSSSLDRFIPDMPQKVKSRRKMRKLMCISGICVTIFFIIAVSSGDSPNNIPLWSADMRDPKRNEHSFRILLVGDTGGIPILETTRAQTKVKETMTSVANEKDIQMVLNMGDNIYFTGPTDEFDPRFESRFEAVYDSPSLQVKWLTIAGNHDHFGNVTAEIEYTKRSRKWYFPSLYYKESEEFNGTKIDFIMIDTISLCGNTKDIQNAGFIEMLRNESHDPRGPMNVTAAEEQWKWLETNLEESEYEIFAISVSIEIMIFSAQYLIVSGHYPIHSMSSHGPTDCLRQRLDPLLKRFNVNAYFSGHDHSLQHFIFDGNDDHKIHYVVSGAASRADASDKHIKEFIKDNLKFNYPEKSWFSWSPVSQLGFLKGGFIYAEFGHESARLDFFDKKGKQLYAALIPIRQIPKDTATKSTVSPFIEI</sequence>
<dbReference type="STRING" id="31234.E3LMX4"/>
<dbReference type="CDD" id="cd07378">
    <property type="entry name" value="MPP_ACP5"/>
    <property type="match status" value="1"/>
</dbReference>
<dbReference type="AlphaFoldDB" id="E3LMX4"/>
<dbReference type="eggNOG" id="KOG2679">
    <property type="taxonomic scope" value="Eukaryota"/>
</dbReference>
<evidence type="ECO:0000256" key="2">
    <source>
        <dbReference type="ARBA" id="ARBA00012646"/>
    </source>
</evidence>
<keyword evidence="8" id="KW-1133">Transmembrane helix</keyword>
<name>E3LMX4_CAERE</name>
<dbReference type="OMA" id="GQGFMAA"/>
<evidence type="ECO:0000256" key="1">
    <source>
        <dbReference type="ARBA" id="ARBA00000032"/>
    </source>
</evidence>
<evidence type="ECO:0000313" key="11">
    <source>
        <dbReference type="Proteomes" id="UP000008281"/>
    </source>
</evidence>
<evidence type="ECO:0000313" key="10">
    <source>
        <dbReference type="EMBL" id="EFP02875.1"/>
    </source>
</evidence>
<organism evidence="11">
    <name type="scientific">Caenorhabditis remanei</name>
    <name type="common">Caenorhabditis vulgaris</name>
    <dbReference type="NCBI Taxonomy" id="31234"/>
    <lineage>
        <taxon>Eukaryota</taxon>
        <taxon>Metazoa</taxon>
        <taxon>Ecdysozoa</taxon>
        <taxon>Nematoda</taxon>
        <taxon>Chromadorea</taxon>
        <taxon>Rhabditida</taxon>
        <taxon>Rhabditina</taxon>
        <taxon>Rhabditomorpha</taxon>
        <taxon>Rhabditoidea</taxon>
        <taxon>Rhabditidae</taxon>
        <taxon>Peloderinae</taxon>
        <taxon>Caenorhabditis</taxon>
    </lineage>
</organism>
<feature type="transmembrane region" description="Helical" evidence="8">
    <location>
        <begin position="97"/>
        <end position="116"/>
    </location>
</feature>
<dbReference type="GO" id="GO:0003993">
    <property type="term" value="F:acid phosphatase activity"/>
    <property type="evidence" value="ECO:0007669"/>
    <property type="project" value="UniProtKB-EC"/>
</dbReference>
<dbReference type="FunFam" id="3.60.21.10:FF:000062">
    <property type="entry name" value="Tartrate-resistant acid phosphatase type 5"/>
    <property type="match status" value="1"/>
</dbReference>
<proteinExistence type="predicted"/>
<dbReference type="Proteomes" id="UP000008281">
    <property type="component" value="Unassembled WGS sequence"/>
</dbReference>
<dbReference type="InterPro" id="IPR051558">
    <property type="entry name" value="Metallophosphoesterase_PAP"/>
</dbReference>
<dbReference type="InterPro" id="IPR004843">
    <property type="entry name" value="Calcineurin-like_PHP"/>
</dbReference>
<keyword evidence="5" id="KW-0378">Hydrolase</keyword>
<evidence type="ECO:0000256" key="8">
    <source>
        <dbReference type="SAM" id="Phobius"/>
    </source>
</evidence>
<dbReference type="HOGENOM" id="CLU_043332_1_0_1"/>
<evidence type="ECO:0000256" key="4">
    <source>
        <dbReference type="ARBA" id="ARBA00022729"/>
    </source>
</evidence>
<keyword evidence="4" id="KW-0732">Signal</keyword>
<evidence type="ECO:0000256" key="5">
    <source>
        <dbReference type="ARBA" id="ARBA00022801"/>
    </source>
</evidence>
<evidence type="ECO:0000259" key="9">
    <source>
        <dbReference type="Pfam" id="PF00149"/>
    </source>
</evidence>
<dbReference type="InterPro" id="IPR029052">
    <property type="entry name" value="Metallo-depent_PP-like"/>
</dbReference>
<feature type="domain" description="Calcineurin-like phosphoesterase" evidence="9">
    <location>
        <begin position="139"/>
        <end position="379"/>
    </location>
</feature>
<dbReference type="FunCoup" id="E3LMX4">
    <property type="interactions" value="168"/>
</dbReference>
<protein>
    <recommendedName>
        <fullName evidence="3">Tartrate-resistant acid phosphatase type 5</fullName>
        <ecNumber evidence="2">3.1.3.2</ecNumber>
    </recommendedName>
    <alternativeName>
        <fullName evidence="7">Tartrate-resistant acid ATPase</fullName>
    </alternativeName>
    <alternativeName>
        <fullName evidence="6">Type 5 acid phosphatase</fullName>
    </alternativeName>
</protein>
<dbReference type="PANTHER" id="PTHR10161:SF14">
    <property type="entry name" value="TARTRATE-RESISTANT ACID PHOSPHATASE TYPE 5"/>
    <property type="match status" value="1"/>
</dbReference>
<keyword evidence="8" id="KW-0812">Transmembrane</keyword>
<dbReference type="SUPFAM" id="SSF56300">
    <property type="entry name" value="Metallo-dependent phosphatases"/>
    <property type="match status" value="1"/>
</dbReference>
<dbReference type="InParanoid" id="E3LMX4"/>
<reference evidence="10" key="1">
    <citation type="submission" date="2007-07" db="EMBL/GenBank/DDBJ databases">
        <title>PCAP assembly of the Caenorhabditis remanei genome.</title>
        <authorList>
            <consortium name="The Caenorhabditis remanei Sequencing Consortium"/>
            <person name="Wilson R.K."/>
        </authorList>
    </citation>
    <scope>NUCLEOTIDE SEQUENCE [LARGE SCALE GENOMIC DNA]</scope>
    <source>
        <strain evidence="10">PB4641</strain>
    </source>
</reference>
<keyword evidence="11" id="KW-1185">Reference proteome</keyword>
<gene>
    <name evidence="10" type="ORF">CRE_28518</name>
</gene>
<dbReference type="EC" id="3.1.3.2" evidence="2"/>
<dbReference type="PANTHER" id="PTHR10161">
    <property type="entry name" value="TARTRATE-RESISTANT ACID PHOSPHATASE TYPE 5"/>
    <property type="match status" value="1"/>
</dbReference>
<dbReference type="Pfam" id="PF00149">
    <property type="entry name" value="Metallophos"/>
    <property type="match status" value="1"/>
</dbReference>
<dbReference type="EMBL" id="DS268411">
    <property type="protein sequence ID" value="EFP02875.1"/>
    <property type="molecule type" value="Genomic_DNA"/>
</dbReference>
<keyword evidence="8" id="KW-0472">Membrane</keyword>
<evidence type="ECO:0000256" key="3">
    <source>
        <dbReference type="ARBA" id="ARBA00015822"/>
    </source>
</evidence>
<comment type="catalytic activity">
    <reaction evidence="1">
        <text>a phosphate monoester + H2O = an alcohol + phosphate</text>
        <dbReference type="Rhea" id="RHEA:15017"/>
        <dbReference type="ChEBI" id="CHEBI:15377"/>
        <dbReference type="ChEBI" id="CHEBI:30879"/>
        <dbReference type="ChEBI" id="CHEBI:43474"/>
        <dbReference type="ChEBI" id="CHEBI:67140"/>
        <dbReference type="EC" id="3.1.3.2"/>
    </reaction>
</comment>
<evidence type="ECO:0000256" key="7">
    <source>
        <dbReference type="ARBA" id="ARBA00031589"/>
    </source>
</evidence>
<evidence type="ECO:0000256" key="6">
    <source>
        <dbReference type="ARBA" id="ARBA00029999"/>
    </source>
</evidence>